<feature type="transmembrane region" description="Helical" evidence="7">
    <location>
        <begin position="270"/>
        <end position="291"/>
    </location>
</feature>
<comment type="caution">
    <text evidence="9">The sequence shown here is derived from an EMBL/GenBank/DDBJ whole genome shotgun (WGS) entry which is preliminary data.</text>
</comment>
<evidence type="ECO:0000259" key="8">
    <source>
        <dbReference type="Pfam" id="PF19053"/>
    </source>
</evidence>
<keyword evidence="6 7" id="KW-0472">Membrane</keyword>
<dbReference type="Proteomes" id="UP000553209">
    <property type="component" value="Unassembled WGS sequence"/>
</dbReference>
<comment type="subcellular location">
    <subcellularLocation>
        <location evidence="1">Cell membrane</location>
        <topology evidence="1">Multi-pass membrane protein</topology>
    </subcellularLocation>
</comment>
<dbReference type="Pfam" id="PF19053">
    <property type="entry name" value="EccD"/>
    <property type="match status" value="1"/>
</dbReference>
<protein>
    <submittedName>
        <fullName evidence="9">Type VII secretion integral membrane protein EccD</fullName>
    </submittedName>
</protein>
<gene>
    <name evidence="9" type="primary">eccD</name>
    <name evidence="9" type="ORF">HGB44_25335</name>
</gene>
<feature type="domain" description="EccD-like transmembrane" evidence="8">
    <location>
        <begin position="130"/>
        <end position="470"/>
    </location>
</feature>
<dbReference type="Pfam" id="PF08817">
    <property type="entry name" value="YukD"/>
    <property type="match status" value="1"/>
</dbReference>
<evidence type="ECO:0000256" key="2">
    <source>
        <dbReference type="ARBA" id="ARBA00006162"/>
    </source>
</evidence>
<evidence type="ECO:0000313" key="9">
    <source>
        <dbReference type="EMBL" id="NKZ00967.1"/>
    </source>
</evidence>
<dbReference type="EMBL" id="JAAXPG010000029">
    <property type="protein sequence ID" value="NKZ00967.1"/>
    <property type="molecule type" value="Genomic_DNA"/>
</dbReference>
<evidence type="ECO:0000256" key="4">
    <source>
        <dbReference type="ARBA" id="ARBA00022692"/>
    </source>
</evidence>
<accession>A0A7X6MG43</accession>
<comment type="similarity">
    <text evidence="2">Belongs to the EccD/Snm4 family.</text>
</comment>
<feature type="transmembrane region" description="Helical" evidence="7">
    <location>
        <begin position="183"/>
        <end position="204"/>
    </location>
</feature>
<feature type="transmembrane region" description="Helical" evidence="7">
    <location>
        <begin position="216"/>
        <end position="236"/>
    </location>
</feature>
<dbReference type="InterPro" id="IPR044049">
    <property type="entry name" value="EccD_transm"/>
</dbReference>
<feature type="transmembrane region" description="Helical" evidence="7">
    <location>
        <begin position="156"/>
        <end position="176"/>
    </location>
</feature>
<feature type="transmembrane region" description="Helical" evidence="7">
    <location>
        <begin position="355"/>
        <end position="371"/>
    </location>
</feature>
<feature type="transmembrane region" description="Helical" evidence="7">
    <location>
        <begin position="132"/>
        <end position="150"/>
    </location>
</feature>
<keyword evidence="5 7" id="KW-1133">Transmembrane helix</keyword>
<feature type="transmembrane region" description="Helical" evidence="7">
    <location>
        <begin position="383"/>
        <end position="403"/>
    </location>
</feature>
<reference evidence="9 10" key="1">
    <citation type="submission" date="2020-04" db="EMBL/GenBank/DDBJ databases">
        <title>MicrobeNet Type strains.</title>
        <authorList>
            <person name="Nicholson A.C."/>
        </authorList>
    </citation>
    <scope>NUCLEOTIDE SEQUENCE [LARGE SCALE GENOMIC DNA]</scope>
    <source>
        <strain evidence="9 10">ATCC 23612</strain>
    </source>
</reference>
<evidence type="ECO:0000256" key="7">
    <source>
        <dbReference type="SAM" id="Phobius"/>
    </source>
</evidence>
<organism evidence="9 10">
    <name type="scientific">Nocardiopsis alborubida</name>
    <dbReference type="NCBI Taxonomy" id="146802"/>
    <lineage>
        <taxon>Bacteria</taxon>
        <taxon>Bacillati</taxon>
        <taxon>Actinomycetota</taxon>
        <taxon>Actinomycetes</taxon>
        <taxon>Streptosporangiales</taxon>
        <taxon>Nocardiopsidaceae</taxon>
        <taxon>Nocardiopsis</taxon>
    </lineage>
</organism>
<evidence type="ECO:0000256" key="5">
    <source>
        <dbReference type="ARBA" id="ARBA00022989"/>
    </source>
</evidence>
<dbReference type="Gene3D" id="3.10.20.90">
    <property type="entry name" value="Phosphatidylinositol 3-kinase Catalytic Subunit, Chain A, domain 1"/>
    <property type="match status" value="1"/>
</dbReference>
<dbReference type="InterPro" id="IPR024962">
    <property type="entry name" value="YukD-like"/>
</dbReference>
<dbReference type="InterPro" id="IPR006707">
    <property type="entry name" value="T7SS_EccD"/>
</dbReference>
<evidence type="ECO:0000256" key="3">
    <source>
        <dbReference type="ARBA" id="ARBA00022475"/>
    </source>
</evidence>
<evidence type="ECO:0000313" key="10">
    <source>
        <dbReference type="Proteomes" id="UP000553209"/>
    </source>
</evidence>
<proteinExistence type="inferred from homology"/>
<evidence type="ECO:0000256" key="6">
    <source>
        <dbReference type="ARBA" id="ARBA00023136"/>
    </source>
</evidence>
<evidence type="ECO:0000256" key="1">
    <source>
        <dbReference type="ARBA" id="ARBA00004651"/>
    </source>
</evidence>
<sequence length="472" mass="48842">MMGPHRMNDVASPDLCRLLIRAPARSFEIAAPTEVPLSEILPTLVLYAEGDNGEDLDESGLEHDGWVLQQLGDEPLEEDETLRSLGLCHGETLYLRPRRDQLPPVHFDDLTDGVATGMGERPDRWRPEATRVLLQALGLVVLFTGLAVLVSGGPGLLTAVSAACSSILMLLSAWAASRAMGDLAAATGLAAAATLYMAVAGASVPSGDPGTALTGARLLTGSVTAAGASVLGLAAVAGSVPFFAGLFTAEVLCALGALALMFIPGATVPAVAALVALIALLLGTFAPQLAFRLSGLKLPPLPSNPDQLQEGIDPYPARGVLDRAALADRFQTALYASTGAVLTVCLVVLGASPGWAPITLCVIVSLVLLLQSRGLASAWQRSFVVAPPWIGLTALVLVLVWTADPLPRTLAMVGLFAASAILAVVSWNLPGTRPLPHWGRAAEIIQSLLTVAIVPLVLAIFGVFSLLRGIGG</sequence>
<keyword evidence="3" id="KW-1003">Cell membrane</keyword>
<dbReference type="GO" id="GO:0005886">
    <property type="term" value="C:plasma membrane"/>
    <property type="evidence" value="ECO:0007669"/>
    <property type="project" value="UniProtKB-SubCell"/>
</dbReference>
<dbReference type="AlphaFoldDB" id="A0A7X6MG43"/>
<feature type="transmembrane region" description="Helical" evidence="7">
    <location>
        <begin position="448"/>
        <end position="467"/>
    </location>
</feature>
<keyword evidence="4 7" id="KW-0812">Transmembrane</keyword>
<dbReference type="PIRSF" id="PIRSF017804">
    <property type="entry name" value="Secretion_EccD1"/>
    <property type="match status" value="1"/>
</dbReference>
<keyword evidence="10" id="KW-1185">Reference proteome</keyword>
<feature type="transmembrane region" description="Helical" evidence="7">
    <location>
        <begin position="409"/>
        <end position="427"/>
    </location>
</feature>
<name>A0A7X6MG43_9ACTN</name>
<dbReference type="RefSeq" id="WP_082768628.1">
    <property type="nucleotide sequence ID" value="NZ_JAAXPG010000029.1"/>
</dbReference>
<dbReference type="NCBIfam" id="TIGR03920">
    <property type="entry name" value="T7SS_EccD"/>
    <property type="match status" value="1"/>
</dbReference>